<name>A0A9P5YZL3_9AGAR</name>
<dbReference type="Pfam" id="PF01753">
    <property type="entry name" value="zf-MYND"/>
    <property type="match status" value="1"/>
</dbReference>
<organism evidence="6 7">
    <name type="scientific">Pholiota conissans</name>
    <dbReference type="NCBI Taxonomy" id="109636"/>
    <lineage>
        <taxon>Eukaryota</taxon>
        <taxon>Fungi</taxon>
        <taxon>Dikarya</taxon>
        <taxon>Basidiomycota</taxon>
        <taxon>Agaricomycotina</taxon>
        <taxon>Agaricomycetes</taxon>
        <taxon>Agaricomycetidae</taxon>
        <taxon>Agaricales</taxon>
        <taxon>Agaricineae</taxon>
        <taxon>Strophariaceae</taxon>
        <taxon>Pholiota</taxon>
    </lineage>
</organism>
<evidence type="ECO:0000313" key="6">
    <source>
        <dbReference type="EMBL" id="KAF9476776.1"/>
    </source>
</evidence>
<keyword evidence="2 4" id="KW-0863">Zinc-finger</keyword>
<protein>
    <recommendedName>
        <fullName evidence="5">MYND-type domain-containing protein</fullName>
    </recommendedName>
</protein>
<dbReference type="SUPFAM" id="SSF144232">
    <property type="entry name" value="HIT/MYND zinc finger-like"/>
    <property type="match status" value="1"/>
</dbReference>
<evidence type="ECO:0000256" key="4">
    <source>
        <dbReference type="PROSITE-ProRule" id="PRU00134"/>
    </source>
</evidence>
<evidence type="ECO:0000256" key="2">
    <source>
        <dbReference type="ARBA" id="ARBA00022771"/>
    </source>
</evidence>
<proteinExistence type="predicted"/>
<reference evidence="6" key="1">
    <citation type="submission" date="2020-11" db="EMBL/GenBank/DDBJ databases">
        <authorList>
            <consortium name="DOE Joint Genome Institute"/>
            <person name="Ahrendt S."/>
            <person name="Riley R."/>
            <person name="Andreopoulos W."/>
            <person name="Labutti K."/>
            <person name="Pangilinan J."/>
            <person name="Ruiz-Duenas F.J."/>
            <person name="Barrasa J.M."/>
            <person name="Sanchez-Garcia M."/>
            <person name="Camarero S."/>
            <person name="Miyauchi S."/>
            <person name="Serrano A."/>
            <person name="Linde D."/>
            <person name="Babiker R."/>
            <person name="Drula E."/>
            <person name="Ayuso-Fernandez I."/>
            <person name="Pacheco R."/>
            <person name="Padilla G."/>
            <person name="Ferreira P."/>
            <person name="Barriuso J."/>
            <person name="Kellner H."/>
            <person name="Castanera R."/>
            <person name="Alfaro M."/>
            <person name="Ramirez L."/>
            <person name="Pisabarro A.G."/>
            <person name="Kuo A."/>
            <person name="Tritt A."/>
            <person name="Lipzen A."/>
            <person name="He G."/>
            <person name="Yan M."/>
            <person name="Ng V."/>
            <person name="Cullen D."/>
            <person name="Martin F."/>
            <person name="Rosso M.-N."/>
            <person name="Henrissat B."/>
            <person name="Hibbett D."/>
            <person name="Martinez A.T."/>
            <person name="Grigoriev I.V."/>
        </authorList>
    </citation>
    <scope>NUCLEOTIDE SEQUENCE</scope>
    <source>
        <strain evidence="6">CIRM-BRFM 674</strain>
    </source>
</reference>
<keyword evidence="7" id="KW-1185">Reference proteome</keyword>
<dbReference type="InterPro" id="IPR002893">
    <property type="entry name" value="Znf_MYND"/>
</dbReference>
<gene>
    <name evidence="6" type="ORF">BDN70DRAFT_897055</name>
</gene>
<dbReference type="EMBL" id="MU155282">
    <property type="protein sequence ID" value="KAF9476776.1"/>
    <property type="molecule type" value="Genomic_DNA"/>
</dbReference>
<keyword evidence="1" id="KW-0479">Metal-binding</keyword>
<evidence type="ECO:0000256" key="3">
    <source>
        <dbReference type="ARBA" id="ARBA00022833"/>
    </source>
</evidence>
<dbReference type="AlphaFoldDB" id="A0A9P5YZL3"/>
<comment type="caution">
    <text evidence="6">The sequence shown here is derived from an EMBL/GenBank/DDBJ whole genome shotgun (WGS) entry which is preliminary data.</text>
</comment>
<sequence>MANCAICAHPAPLQCSACHRVAYCSPEHQQLAWKKHKKLCKILQKSQRGEPTPDPESYCGLCGKEDGPLRTTICCGKIICDDYDKYKMFSYSNESCSRNHDRYTSCCYHHNEGHDGDWKTCEDCEDDHEEEMRAWYGTNNCNFLDDLHPDPPSFTPKKCSQCNKMIKLNSEAYSRLPTGGILCQSCLR</sequence>
<feature type="domain" description="MYND-type" evidence="5">
    <location>
        <begin position="4"/>
        <end position="40"/>
    </location>
</feature>
<evidence type="ECO:0000259" key="5">
    <source>
        <dbReference type="PROSITE" id="PS50865"/>
    </source>
</evidence>
<dbReference type="Gene3D" id="6.10.140.2220">
    <property type="match status" value="1"/>
</dbReference>
<dbReference type="Proteomes" id="UP000807469">
    <property type="component" value="Unassembled WGS sequence"/>
</dbReference>
<accession>A0A9P5YZL3</accession>
<dbReference type="PROSITE" id="PS01360">
    <property type="entry name" value="ZF_MYND_1"/>
    <property type="match status" value="1"/>
</dbReference>
<dbReference type="OrthoDB" id="4851849at2759"/>
<evidence type="ECO:0000313" key="7">
    <source>
        <dbReference type="Proteomes" id="UP000807469"/>
    </source>
</evidence>
<evidence type="ECO:0000256" key="1">
    <source>
        <dbReference type="ARBA" id="ARBA00022723"/>
    </source>
</evidence>
<dbReference type="PROSITE" id="PS50865">
    <property type="entry name" value="ZF_MYND_2"/>
    <property type="match status" value="1"/>
</dbReference>
<dbReference type="GO" id="GO:0008270">
    <property type="term" value="F:zinc ion binding"/>
    <property type="evidence" value="ECO:0007669"/>
    <property type="project" value="UniProtKB-KW"/>
</dbReference>
<keyword evidence="3" id="KW-0862">Zinc</keyword>